<evidence type="ECO:0000256" key="10">
    <source>
        <dbReference type="ARBA" id="ARBA00047882"/>
    </source>
</evidence>
<dbReference type="InterPro" id="IPR037069">
    <property type="entry name" value="AcylCoA_DH/ox_N_sf"/>
</dbReference>
<evidence type="ECO:0000259" key="13">
    <source>
        <dbReference type="Pfam" id="PF02771"/>
    </source>
</evidence>
<dbReference type="InterPro" id="IPR009075">
    <property type="entry name" value="AcylCo_DH/oxidase_C"/>
</dbReference>
<reference evidence="15" key="1">
    <citation type="journal article" date="2020" name="Nature">
        <title>Giant virus diversity and host interactions through global metagenomics.</title>
        <authorList>
            <person name="Schulz F."/>
            <person name="Roux S."/>
            <person name="Paez-Espino D."/>
            <person name="Jungbluth S."/>
            <person name="Walsh D.A."/>
            <person name="Denef V.J."/>
            <person name="McMahon K.D."/>
            <person name="Konstantinidis K.T."/>
            <person name="Eloe-Fadrosh E.A."/>
            <person name="Kyrpides N.C."/>
            <person name="Woyke T."/>
        </authorList>
    </citation>
    <scope>NUCLEOTIDE SEQUENCE</scope>
    <source>
        <strain evidence="15">GVMAG-S-ERX555965-48</strain>
    </source>
</reference>
<evidence type="ECO:0000256" key="3">
    <source>
        <dbReference type="ARBA" id="ARBA00009347"/>
    </source>
</evidence>
<evidence type="ECO:0000256" key="1">
    <source>
        <dbReference type="ARBA" id="ARBA00001974"/>
    </source>
</evidence>
<evidence type="ECO:0000259" key="12">
    <source>
        <dbReference type="Pfam" id="PF00441"/>
    </source>
</evidence>
<dbReference type="SUPFAM" id="SSF56645">
    <property type="entry name" value="Acyl-CoA dehydrogenase NM domain-like"/>
    <property type="match status" value="1"/>
</dbReference>
<dbReference type="GO" id="GO:0050660">
    <property type="term" value="F:flavin adenine dinucleotide binding"/>
    <property type="evidence" value="ECO:0007669"/>
    <property type="project" value="InterPro"/>
</dbReference>
<dbReference type="InterPro" id="IPR036250">
    <property type="entry name" value="AcylCo_DH-like_C"/>
</dbReference>
<evidence type="ECO:0000256" key="5">
    <source>
        <dbReference type="ARBA" id="ARBA00012040"/>
    </source>
</evidence>
<dbReference type="Pfam" id="PF02771">
    <property type="entry name" value="Acyl-CoA_dh_N"/>
    <property type="match status" value="1"/>
</dbReference>
<dbReference type="InterPro" id="IPR050741">
    <property type="entry name" value="Acyl-CoA_dehydrogenase"/>
</dbReference>
<dbReference type="AlphaFoldDB" id="A0A6C0AXG7"/>
<evidence type="ECO:0000256" key="11">
    <source>
        <dbReference type="ARBA" id="ARBA00049247"/>
    </source>
</evidence>
<dbReference type="EC" id="1.3.8.7" evidence="4"/>
<feature type="domain" description="Acyl-CoA dehydrogenase/oxidase C-terminal" evidence="12">
    <location>
        <begin position="280"/>
        <end position="427"/>
    </location>
</feature>
<comment type="catalytic activity">
    <reaction evidence="10">
        <text>a medium-chain 2,3-saturated fatty acyl-CoA + oxidized [electron-transfer flavoprotein] + H(+) = a medium-chain (2E)-enoyl-CoA + reduced [electron-transfer flavoprotein]</text>
        <dbReference type="Rhea" id="RHEA:14477"/>
        <dbReference type="Rhea" id="RHEA-COMP:10685"/>
        <dbReference type="Rhea" id="RHEA-COMP:10686"/>
        <dbReference type="ChEBI" id="CHEBI:15378"/>
        <dbReference type="ChEBI" id="CHEBI:57692"/>
        <dbReference type="ChEBI" id="CHEBI:58307"/>
        <dbReference type="ChEBI" id="CHEBI:83723"/>
        <dbReference type="ChEBI" id="CHEBI:83726"/>
        <dbReference type="EC" id="1.3.8.7"/>
    </reaction>
</comment>
<dbReference type="InterPro" id="IPR013786">
    <property type="entry name" value="AcylCoA_DH/ox_N"/>
</dbReference>
<evidence type="ECO:0000259" key="14">
    <source>
        <dbReference type="Pfam" id="PF09317"/>
    </source>
</evidence>
<protein>
    <recommendedName>
        <fullName evidence="6">Acyl-coenzyme A dehydrogenase</fullName>
        <ecNumber evidence="4">1.3.8.7</ecNumber>
        <ecNumber evidence="5">1.3.8.8</ecNumber>
    </recommendedName>
</protein>
<comment type="catalytic activity">
    <reaction evidence="11">
        <text>a long-chain 2,3-saturated fatty acyl-CoA + oxidized [electron-transfer flavoprotein] + H(+) = a long-chain (2E)-enoyl-CoA + reduced [electron-transfer flavoprotein]</text>
        <dbReference type="Rhea" id="RHEA:17721"/>
        <dbReference type="Rhea" id="RHEA-COMP:10685"/>
        <dbReference type="Rhea" id="RHEA-COMP:10686"/>
        <dbReference type="ChEBI" id="CHEBI:15378"/>
        <dbReference type="ChEBI" id="CHEBI:57692"/>
        <dbReference type="ChEBI" id="CHEBI:58307"/>
        <dbReference type="ChEBI" id="CHEBI:83721"/>
        <dbReference type="ChEBI" id="CHEBI:83727"/>
        <dbReference type="EC" id="1.3.8.8"/>
    </reaction>
</comment>
<dbReference type="Gene3D" id="1.10.540.10">
    <property type="entry name" value="Acyl-CoA dehydrogenase/oxidase, N-terminal domain"/>
    <property type="match status" value="1"/>
</dbReference>
<dbReference type="Gene3D" id="1.20.140.10">
    <property type="entry name" value="Butyryl-CoA Dehydrogenase, subunit A, domain 3"/>
    <property type="match status" value="1"/>
</dbReference>
<dbReference type="UniPathway" id="UPA00659"/>
<comment type="similarity">
    <text evidence="3">Belongs to the acyl-CoA dehydrogenase family.</text>
</comment>
<dbReference type="EC" id="1.3.8.8" evidence="5"/>
<dbReference type="Pfam" id="PF00441">
    <property type="entry name" value="Acyl-CoA_dh_1"/>
    <property type="match status" value="1"/>
</dbReference>
<dbReference type="Pfam" id="PF09317">
    <property type="entry name" value="ACDH_C"/>
    <property type="match status" value="1"/>
</dbReference>
<keyword evidence="9" id="KW-0560">Oxidoreductase</keyword>
<sequence length="652" mass="72811">MKRVFNSVKKLIPRISDTELIALRSGTTSIDKDIFLGKVNTNNIKAPLIERKFYDSHVTNLLKEYGHIDPVYPGEKHKEVLDYVGKNKFLSFLIDEKYGGIKLSVSELSSVLTKIASHNPALGVIIMVPNSLGPSELLLNYGNEEQKNKYLPGLATGEYIPCFGLTGPNNGSDATGSIDEGEVIINEHGKKVINVCINKRYITLGPVANLIGLAFRLKDTYDLLDKGSEGVTVALIKSDLSGLKQETHHNPLNAGFPNGTLKGSIQIPIEDVIGGEKNIGNGWKMLMECLAAGRGVCLPATANASSKASLFGVYNYARHRKQFKIPLIKMEGVQSKLVNMMYNTWLIQCSVELTNRLLDNGEKPAVISAIMKQQTTDRARDVLNDGMDIHAGSSICIGENNFMEKFYRSAPIGITVEGSNTLTRNLIIFGQGLNKSHPYIYPVLDSILNDNLEKFKSSFKNIVKHSLGLYFKSLVNYEVDTQLEKQTLHFANLANFVALKGGALKSEQFLSADMADIFSNLYLAHSVLWYHEQFNISKKLTDYCVERLCSENQIIMNRVIDSLGPMKFLLCLSKKKITTMSYNSHKEIIDEMEKNNKIMDFVSKDIYTEGTILEKLAKLNTLTGKEYDELYDEVIQVGEYVNDKYDTSKEGW</sequence>
<feature type="domain" description="Acyl-CoA dehydrogenase C-terminal bacterial-type" evidence="14">
    <location>
        <begin position="435"/>
        <end position="620"/>
    </location>
</feature>
<evidence type="ECO:0000256" key="9">
    <source>
        <dbReference type="ARBA" id="ARBA00023002"/>
    </source>
</evidence>
<name>A0A6C0AXG7_9ZZZZ</name>
<evidence type="ECO:0000256" key="6">
    <source>
        <dbReference type="ARBA" id="ARBA00020144"/>
    </source>
</evidence>
<dbReference type="InterPro" id="IPR015396">
    <property type="entry name" value="FadE_C"/>
</dbReference>
<dbReference type="GO" id="GO:0070991">
    <property type="term" value="F:medium-chain fatty acyl-CoA dehydrogenase activity"/>
    <property type="evidence" value="ECO:0007669"/>
    <property type="project" value="UniProtKB-EC"/>
</dbReference>
<evidence type="ECO:0000313" key="15">
    <source>
        <dbReference type="EMBL" id="QHS84040.1"/>
    </source>
</evidence>
<dbReference type="EMBL" id="MN738771">
    <property type="protein sequence ID" value="QHS84040.1"/>
    <property type="molecule type" value="Genomic_DNA"/>
</dbReference>
<feature type="domain" description="Acyl-CoA dehydrogenase/oxidase N-terminal" evidence="13">
    <location>
        <begin position="51"/>
        <end position="158"/>
    </location>
</feature>
<evidence type="ECO:0000256" key="2">
    <source>
        <dbReference type="ARBA" id="ARBA00005005"/>
    </source>
</evidence>
<dbReference type="SUPFAM" id="SSF47203">
    <property type="entry name" value="Acyl-CoA dehydrogenase C-terminal domain-like"/>
    <property type="match status" value="1"/>
</dbReference>
<dbReference type="InterPro" id="IPR046373">
    <property type="entry name" value="Acyl-CoA_Oxase/DH_mid-dom_sf"/>
</dbReference>
<dbReference type="InterPro" id="IPR009100">
    <property type="entry name" value="AcylCoA_DH/oxidase_NM_dom_sf"/>
</dbReference>
<comment type="cofactor">
    <cofactor evidence="1">
        <name>FAD</name>
        <dbReference type="ChEBI" id="CHEBI:57692"/>
    </cofactor>
</comment>
<evidence type="ECO:0000256" key="7">
    <source>
        <dbReference type="ARBA" id="ARBA00022630"/>
    </source>
</evidence>
<dbReference type="PANTHER" id="PTHR48083:SF2">
    <property type="entry name" value="MEDIUM-CHAIN SPECIFIC ACYL-COA DEHYDROGENASE, MITOCHONDRIAL"/>
    <property type="match status" value="1"/>
</dbReference>
<evidence type="ECO:0000256" key="8">
    <source>
        <dbReference type="ARBA" id="ARBA00022827"/>
    </source>
</evidence>
<dbReference type="Gene3D" id="2.40.110.10">
    <property type="entry name" value="Butyryl-CoA Dehydrogenase, subunit A, domain 2"/>
    <property type="match status" value="1"/>
</dbReference>
<organism evidence="15">
    <name type="scientific">viral metagenome</name>
    <dbReference type="NCBI Taxonomy" id="1070528"/>
    <lineage>
        <taxon>unclassified sequences</taxon>
        <taxon>metagenomes</taxon>
        <taxon>organismal metagenomes</taxon>
    </lineage>
</organism>
<dbReference type="GO" id="GO:0005737">
    <property type="term" value="C:cytoplasm"/>
    <property type="evidence" value="ECO:0007669"/>
    <property type="project" value="TreeGrafter"/>
</dbReference>
<evidence type="ECO:0000256" key="4">
    <source>
        <dbReference type="ARBA" id="ARBA00012033"/>
    </source>
</evidence>
<keyword evidence="8" id="KW-0274">FAD</keyword>
<keyword evidence="7" id="KW-0285">Flavoprotein</keyword>
<dbReference type="PANTHER" id="PTHR48083">
    <property type="entry name" value="MEDIUM-CHAIN SPECIFIC ACYL-COA DEHYDROGENASE, MITOCHONDRIAL-RELATED"/>
    <property type="match status" value="1"/>
</dbReference>
<comment type="pathway">
    <text evidence="2">Lipid metabolism; fatty acid beta-oxidation.</text>
</comment>
<accession>A0A6C0AXG7</accession>
<dbReference type="GO" id="GO:0033539">
    <property type="term" value="P:fatty acid beta-oxidation using acyl-CoA dehydrogenase"/>
    <property type="evidence" value="ECO:0007669"/>
    <property type="project" value="InterPro"/>
</dbReference>
<dbReference type="GO" id="GO:0004466">
    <property type="term" value="F:long-chain fatty acyl-CoA dehydrogenase activity"/>
    <property type="evidence" value="ECO:0007669"/>
    <property type="project" value="UniProtKB-EC"/>
</dbReference>
<proteinExistence type="inferred from homology"/>